<evidence type="ECO:0000256" key="7">
    <source>
        <dbReference type="ARBA" id="ARBA00022525"/>
    </source>
</evidence>
<dbReference type="NCBIfam" id="TIGR01614">
    <property type="entry name" value="PME_inhib"/>
    <property type="match status" value="1"/>
</dbReference>
<keyword evidence="9 17" id="KW-0378">Hydrolase</keyword>
<reference evidence="20" key="1">
    <citation type="submission" date="2024-03" db="EMBL/GenBank/DDBJ databases">
        <title>WGS assembly of Saponaria officinalis var. Norfolk2.</title>
        <authorList>
            <person name="Jenkins J."/>
            <person name="Shu S."/>
            <person name="Grimwood J."/>
            <person name="Barry K."/>
            <person name="Goodstein D."/>
            <person name="Schmutz J."/>
            <person name="Leebens-Mack J."/>
            <person name="Osbourn A."/>
        </authorList>
    </citation>
    <scope>NUCLEOTIDE SEQUENCE [LARGE SCALE GENOMIC DNA]</scope>
    <source>
        <strain evidence="20">JIC</strain>
    </source>
</reference>
<dbReference type="Pfam" id="PF01095">
    <property type="entry name" value="Pectinesterase"/>
    <property type="match status" value="1"/>
</dbReference>
<comment type="caution">
    <text evidence="20">The sequence shown here is derived from an EMBL/GenBank/DDBJ whole genome shotgun (WGS) entry which is preliminary data.</text>
</comment>
<dbReference type="PANTHER" id="PTHR31707">
    <property type="entry name" value="PECTINESTERASE"/>
    <property type="match status" value="1"/>
</dbReference>
<evidence type="ECO:0000256" key="2">
    <source>
        <dbReference type="ARBA" id="ARBA00004613"/>
    </source>
</evidence>
<dbReference type="InterPro" id="IPR011050">
    <property type="entry name" value="Pectin_lyase_fold/virulence"/>
</dbReference>
<keyword evidence="10 17" id="KW-0063">Aspartyl esterase</keyword>
<dbReference type="InterPro" id="IPR012334">
    <property type="entry name" value="Pectin_lyas_fold"/>
</dbReference>
<evidence type="ECO:0000256" key="17">
    <source>
        <dbReference type="RuleBase" id="RU000589"/>
    </source>
</evidence>
<dbReference type="GO" id="GO:0005576">
    <property type="term" value="C:extracellular region"/>
    <property type="evidence" value="ECO:0007669"/>
    <property type="project" value="UniProtKB-SubCell"/>
</dbReference>
<comment type="similarity">
    <text evidence="5">In the C-terminal section; belongs to the pectinesterase family.</text>
</comment>
<dbReference type="Gene3D" id="1.20.140.40">
    <property type="entry name" value="Invertase/pectin methylesterase inhibitor family protein"/>
    <property type="match status" value="1"/>
</dbReference>
<proteinExistence type="inferred from homology"/>
<feature type="domain" description="Pectinesterase inhibitor" evidence="19">
    <location>
        <begin position="45"/>
        <end position="203"/>
    </location>
</feature>
<evidence type="ECO:0000256" key="6">
    <source>
        <dbReference type="ARBA" id="ARBA00013229"/>
    </source>
</evidence>
<feature type="chain" id="PRO_5043088409" description="Pectinesterase" evidence="17">
    <location>
        <begin position="31"/>
        <end position="588"/>
    </location>
</feature>
<evidence type="ECO:0000256" key="1">
    <source>
        <dbReference type="ARBA" id="ARBA00004196"/>
    </source>
</evidence>
<evidence type="ECO:0000256" key="3">
    <source>
        <dbReference type="ARBA" id="ARBA00005184"/>
    </source>
</evidence>
<organism evidence="20 21">
    <name type="scientific">Saponaria officinalis</name>
    <name type="common">Common soapwort</name>
    <name type="synonym">Lychnis saponaria</name>
    <dbReference type="NCBI Taxonomy" id="3572"/>
    <lineage>
        <taxon>Eukaryota</taxon>
        <taxon>Viridiplantae</taxon>
        <taxon>Streptophyta</taxon>
        <taxon>Embryophyta</taxon>
        <taxon>Tracheophyta</taxon>
        <taxon>Spermatophyta</taxon>
        <taxon>Magnoliopsida</taxon>
        <taxon>eudicotyledons</taxon>
        <taxon>Gunneridae</taxon>
        <taxon>Pentapetalae</taxon>
        <taxon>Caryophyllales</taxon>
        <taxon>Caryophyllaceae</taxon>
        <taxon>Caryophylleae</taxon>
        <taxon>Saponaria</taxon>
    </lineage>
</organism>
<dbReference type="CDD" id="cd15798">
    <property type="entry name" value="PMEI-like_3"/>
    <property type="match status" value="1"/>
</dbReference>
<dbReference type="InterPro" id="IPR035513">
    <property type="entry name" value="Invertase/methylesterase_inhib"/>
</dbReference>
<dbReference type="SUPFAM" id="SSF51126">
    <property type="entry name" value="Pectin lyase-like"/>
    <property type="match status" value="1"/>
</dbReference>
<evidence type="ECO:0000313" key="21">
    <source>
        <dbReference type="Proteomes" id="UP001443914"/>
    </source>
</evidence>
<evidence type="ECO:0000256" key="5">
    <source>
        <dbReference type="ARBA" id="ARBA00007786"/>
    </source>
</evidence>
<dbReference type="InterPro" id="IPR033131">
    <property type="entry name" value="Pectinesterase_Asp_AS"/>
</dbReference>
<evidence type="ECO:0000256" key="12">
    <source>
        <dbReference type="ARBA" id="ARBA00023180"/>
    </source>
</evidence>
<comment type="catalytic activity">
    <reaction evidence="14 17">
        <text>[(1-&gt;4)-alpha-D-galacturonosyl methyl ester](n) + n H2O = [(1-&gt;4)-alpha-D-galacturonosyl](n) + n methanol + n H(+)</text>
        <dbReference type="Rhea" id="RHEA:22380"/>
        <dbReference type="Rhea" id="RHEA-COMP:14570"/>
        <dbReference type="Rhea" id="RHEA-COMP:14573"/>
        <dbReference type="ChEBI" id="CHEBI:15377"/>
        <dbReference type="ChEBI" id="CHEBI:15378"/>
        <dbReference type="ChEBI" id="CHEBI:17790"/>
        <dbReference type="ChEBI" id="CHEBI:140522"/>
        <dbReference type="ChEBI" id="CHEBI:140523"/>
        <dbReference type="EC" id="3.1.1.11"/>
    </reaction>
</comment>
<comment type="similarity">
    <text evidence="4">In the N-terminal section; belongs to the PMEI family.</text>
</comment>
<dbReference type="InterPro" id="IPR000070">
    <property type="entry name" value="Pectinesterase_cat"/>
</dbReference>
<keyword evidence="7" id="KW-0964">Secreted</keyword>
<dbReference type="GO" id="GO:0042545">
    <property type="term" value="P:cell wall modification"/>
    <property type="evidence" value="ECO:0007669"/>
    <property type="project" value="UniProtKB-UniRule"/>
</dbReference>
<keyword evidence="21" id="KW-1185">Reference proteome</keyword>
<evidence type="ECO:0000256" key="9">
    <source>
        <dbReference type="ARBA" id="ARBA00022801"/>
    </source>
</evidence>
<dbReference type="Proteomes" id="UP001443914">
    <property type="component" value="Unassembled WGS sequence"/>
</dbReference>
<dbReference type="InterPro" id="IPR006501">
    <property type="entry name" value="Pectinesterase_inhib_dom"/>
</dbReference>
<evidence type="ECO:0000256" key="8">
    <source>
        <dbReference type="ARBA" id="ARBA00022729"/>
    </source>
</evidence>
<dbReference type="PROSITE" id="PS00503">
    <property type="entry name" value="PECTINESTERASE_2"/>
    <property type="match status" value="1"/>
</dbReference>
<gene>
    <name evidence="20" type="ORF">RND81_05G207100</name>
</gene>
<keyword evidence="11" id="KW-1015">Disulfide bond</keyword>
<evidence type="ECO:0000313" key="20">
    <source>
        <dbReference type="EMBL" id="KAK9726338.1"/>
    </source>
</evidence>
<evidence type="ECO:0000256" key="4">
    <source>
        <dbReference type="ARBA" id="ARBA00006027"/>
    </source>
</evidence>
<feature type="region of interest" description="Disordered" evidence="18">
    <location>
        <begin position="215"/>
        <end position="240"/>
    </location>
</feature>
<keyword evidence="13" id="KW-0961">Cell wall biogenesis/degradation</keyword>
<dbReference type="Gene3D" id="2.160.20.10">
    <property type="entry name" value="Single-stranded right-handed beta-helix, Pectin lyase-like"/>
    <property type="match status" value="1"/>
</dbReference>
<feature type="active site" evidence="16">
    <location>
        <position position="425"/>
    </location>
</feature>
<keyword evidence="8 17" id="KW-0732">Signal</keyword>
<dbReference type="SUPFAM" id="SSF101148">
    <property type="entry name" value="Plant invertase/pectin methylesterase inhibitor"/>
    <property type="match status" value="1"/>
</dbReference>
<evidence type="ECO:0000259" key="19">
    <source>
        <dbReference type="SMART" id="SM00856"/>
    </source>
</evidence>
<keyword evidence="12" id="KW-0325">Glycoprotein</keyword>
<dbReference type="SMART" id="SM00856">
    <property type="entry name" value="PMEI"/>
    <property type="match status" value="1"/>
</dbReference>
<sequence length="588" mass="64661">MSSNYNHSTFFLALLSTLLFFHFLVIQTNSQSPPPSPPPPAANATTPVSASSVCQSTQYPGYCKNVLQSDNQTANVYEYGRFSFKRSISQAKKFLKLLTKYIKKSHKFNFTPSVVGALQDCQFLAQLNLDYLTTSFHSVNSTNDKTISLTKADDVQTLLSGILTNQQTCIDGLKSAQSSGPIQSTLNSPILNDTKLYSVALTLFNKAWAPRIKKTKKPHFQTGRRSPFQGPRLPVLKMSKPSNDLPLPNIRILDDGGGDREDEDDQDVLISDVVTVSLDGSGNFTAVNDAVSAAPNNTDGSEGYFLIYVMSGVYEENVAIDKKKKFIMMIGDGINQTVITGNRSVVDNFTTFNSATFAVTGANFVAINMTIKNTAGAIKHQAVALRNGADLSTFYSCSFEGYQDTLYVHSLRQFYRECDIYGTVDFIFGNANVVFQNCNLYPRLPMANQFNAITAQGRTDPNQNTGISIQNCTIQAADDLASSNSSIKTYLGRPWKLYSRTVYMESFISGVVDPSGWREWNGTVGLDTLYYGEFNNTGPGSNTSSRVTWPGYHIMNATDAANFTVSSFIFGDQWLNETGVPFFSGLLS</sequence>
<evidence type="ECO:0000256" key="10">
    <source>
        <dbReference type="ARBA" id="ARBA00023085"/>
    </source>
</evidence>
<dbReference type="AlphaFoldDB" id="A0AAW1KZZ0"/>
<comment type="pathway">
    <text evidence="3 17">Glycan metabolism; pectin degradation; 2-dehydro-3-deoxy-D-gluconate from pectin: step 1/5.</text>
</comment>
<feature type="signal peptide" evidence="17">
    <location>
        <begin position="1"/>
        <end position="30"/>
    </location>
</feature>
<dbReference type="GO" id="GO:0030599">
    <property type="term" value="F:pectinesterase activity"/>
    <property type="evidence" value="ECO:0007669"/>
    <property type="project" value="UniProtKB-UniRule"/>
</dbReference>
<dbReference type="FunFam" id="1.20.140.40:FF:000004">
    <property type="entry name" value="Pectinesterase"/>
    <property type="match status" value="1"/>
</dbReference>
<comment type="subcellular location">
    <subcellularLocation>
        <location evidence="1">Cell envelope</location>
    </subcellularLocation>
    <subcellularLocation>
        <location evidence="2">Secreted</location>
    </subcellularLocation>
</comment>
<comment type="function">
    <text evidence="15">Acts in the modification of cell walls via demethylesterification of cell wall pectin.</text>
</comment>
<evidence type="ECO:0000256" key="18">
    <source>
        <dbReference type="SAM" id="MobiDB-lite"/>
    </source>
</evidence>
<evidence type="ECO:0000256" key="13">
    <source>
        <dbReference type="ARBA" id="ARBA00023316"/>
    </source>
</evidence>
<dbReference type="EMBL" id="JBDFQZ010000005">
    <property type="protein sequence ID" value="KAK9726338.1"/>
    <property type="molecule type" value="Genomic_DNA"/>
</dbReference>
<evidence type="ECO:0000256" key="16">
    <source>
        <dbReference type="PROSITE-ProRule" id="PRU10040"/>
    </source>
</evidence>
<evidence type="ECO:0000256" key="11">
    <source>
        <dbReference type="ARBA" id="ARBA00023157"/>
    </source>
</evidence>
<dbReference type="GO" id="GO:0004857">
    <property type="term" value="F:enzyme inhibitor activity"/>
    <property type="evidence" value="ECO:0007669"/>
    <property type="project" value="InterPro"/>
</dbReference>
<dbReference type="Pfam" id="PF04043">
    <property type="entry name" value="PMEI"/>
    <property type="match status" value="1"/>
</dbReference>
<evidence type="ECO:0000256" key="14">
    <source>
        <dbReference type="ARBA" id="ARBA00047928"/>
    </source>
</evidence>
<evidence type="ECO:0000256" key="15">
    <source>
        <dbReference type="ARBA" id="ARBA00057335"/>
    </source>
</evidence>
<dbReference type="GO" id="GO:0045490">
    <property type="term" value="P:pectin catabolic process"/>
    <property type="evidence" value="ECO:0007669"/>
    <property type="project" value="UniProtKB-UniRule"/>
</dbReference>
<dbReference type="EC" id="3.1.1.11" evidence="6 17"/>
<dbReference type="FunFam" id="2.160.20.10:FF:000001">
    <property type="entry name" value="Pectinesterase"/>
    <property type="match status" value="1"/>
</dbReference>
<accession>A0AAW1KZZ0</accession>
<protein>
    <recommendedName>
        <fullName evidence="6 17">Pectinesterase</fullName>
        <ecNumber evidence="6 17">3.1.1.11</ecNumber>
    </recommendedName>
</protein>
<name>A0AAW1KZZ0_SAPOF</name>